<dbReference type="AlphaFoldDB" id="A0A1G7QH05"/>
<evidence type="ECO:0000256" key="1">
    <source>
        <dbReference type="SAM" id="MobiDB-lite"/>
    </source>
</evidence>
<dbReference type="SMART" id="SM00493">
    <property type="entry name" value="TOPRIM"/>
    <property type="match status" value="1"/>
</dbReference>
<dbReference type="Pfam" id="PF13362">
    <property type="entry name" value="Toprim_3"/>
    <property type="match status" value="1"/>
</dbReference>
<evidence type="ECO:0000259" key="2">
    <source>
        <dbReference type="SMART" id="SM00493"/>
    </source>
</evidence>
<feature type="compositionally biased region" description="Basic and acidic residues" evidence="1">
    <location>
        <begin position="303"/>
        <end position="318"/>
    </location>
</feature>
<dbReference type="InterPro" id="IPR034154">
    <property type="entry name" value="TOPRIM_DnaG/twinkle"/>
</dbReference>
<sequence>MKDDKPKRPPFHVEFAEKIIERLKEGTAPWQKPWEDGGQIVAPHNPVSGTVYRGVNRVGLALSGYDDPRWMTYKQAQEAGYQVQAGSKSTPVVFYQWTREKDKMDENGNPVLGEDGKPEKVHVYLDRPIVRFAHVFNAEQIDGDLPPLSLTKNPHKWEPLEKAESILAASGSTIKHDQSNRAFYRPLMDEIHLPPKVNFDEPGKYYATALHELGHWTGHESRLNREGGPFGSEPYAKEELRAEIASWMLGQDIGVRHDPDQHVAYVASWIKALEEDPSEIMRACRDAEQIKEYVLGLERDKELGDERVKTPEVERPDTPEPIAAMGTPDGAQEQSAPSRPAPEKTWLSVPYREKEQAKSLGAKWDTTEKSWYAPKGADLAKLAAWLPEHARGKAPEPASPEPVAAMGVPEPARKTAAEKVWLVVPFREKEQAKRLGAKWDRSEKCWFAPEGADQGALSRWLPEPGKSPVRVPGLSPEAEFARMLDEAGFDMQGREPVMDGKIHRVPLLGKLANPGRADGAYCGYLDHLPAGWAQNHITGEVLHWSATGHVMTPEESAERRAAMEQQREEREQSMRESRNAVAKECRDLWDKLESASPDAHYLKEKGVPSFGLRQDQNGFLAVPLRNTADELRGFQSISPEGEKRFKVGMEKKGNFHTIAAEGKDFSQGEILICEGYATGASLHMATEKPVAVALDSGNLEPVAKALREKFPQAQITICADNDHALKRNGKPYNVGMEKAKAAALAVGGKVAAPVFNEEEKAKGLTDFNDLHKSRGIKEVQKQVGLSLLHDQGKTRELSL</sequence>
<evidence type="ECO:0000313" key="4">
    <source>
        <dbReference type="Proteomes" id="UP000199355"/>
    </source>
</evidence>
<protein>
    <submittedName>
        <fullName evidence="3">Antirestriction protein ArdC</fullName>
    </submittedName>
</protein>
<name>A0A1G7QH05_9BACT</name>
<dbReference type="InterPro" id="IPR013610">
    <property type="entry name" value="ArdC_N"/>
</dbReference>
<dbReference type="Pfam" id="PF18974">
    <property type="entry name" value="DUF5710"/>
    <property type="match status" value="2"/>
</dbReference>
<dbReference type="InterPro" id="IPR043764">
    <property type="entry name" value="DUF5710"/>
</dbReference>
<feature type="region of interest" description="Disordered" evidence="1">
    <location>
        <begin position="303"/>
        <end position="344"/>
    </location>
</feature>
<feature type="domain" description="Toprim" evidence="2">
    <location>
        <begin position="668"/>
        <end position="751"/>
    </location>
</feature>
<proteinExistence type="predicted"/>
<organism evidence="3 4">
    <name type="scientific">Desulfovibrio legallii</name>
    <dbReference type="NCBI Taxonomy" id="571438"/>
    <lineage>
        <taxon>Bacteria</taxon>
        <taxon>Pseudomonadati</taxon>
        <taxon>Thermodesulfobacteriota</taxon>
        <taxon>Desulfovibrionia</taxon>
        <taxon>Desulfovibrionales</taxon>
        <taxon>Desulfovibrionaceae</taxon>
        <taxon>Desulfovibrio</taxon>
    </lineage>
</organism>
<accession>A0A1G7QH05</accession>
<dbReference type="GO" id="GO:0003697">
    <property type="term" value="F:single-stranded DNA binding"/>
    <property type="evidence" value="ECO:0007669"/>
    <property type="project" value="InterPro"/>
</dbReference>
<dbReference type="InterPro" id="IPR041459">
    <property type="entry name" value="MPTase-PolyVal"/>
</dbReference>
<dbReference type="RefSeq" id="WP_092155080.1">
    <property type="nucleotide sequence ID" value="NZ_FNBX01000021.1"/>
</dbReference>
<dbReference type="STRING" id="571438.SAMN05192586_12136"/>
<evidence type="ECO:0000313" key="3">
    <source>
        <dbReference type="EMBL" id="SDF97837.1"/>
    </source>
</evidence>
<reference evidence="4" key="1">
    <citation type="submission" date="2016-10" db="EMBL/GenBank/DDBJ databases">
        <authorList>
            <person name="Varghese N."/>
            <person name="Submissions S."/>
        </authorList>
    </citation>
    <scope>NUCLEOTIDE SEQUENCE [LARGE SCALE GENOMIC DNA]</scope>
    <source>
        <strain evidence="4">KHC7</strain>
    </source>
</reference>
<dbReference type="OrthoDB" id="9792687at2"/>
<dbReference type="CDD" id="cd01029">
    <property type="entry name" value="TOPRIM_primases"/>
    <property type="match status" value="1"/>
</dbReference>
<gene>
    <name evidence="3" type="ORF">SAMN05192586_12136</name>
</gene>
<dbReference type="Proteomes" id="UP000199355">
    <property type="component" value="Unassembled WGS sequence"/>
</dbReference>
<feature type="compositionally biased region" description="Basic and acidic residues" evidence="1">
    <location>
        <begin position="556"/>
        <end position="579"/>
    </location>
</feature>
<feature type="region of interest" description="Disordered" evidence="1">
    <location>
        <begin position="551"/>
        <end position="579"/>
    </location>
</feature>
<keyword evidence="4" id="KW-1185">Reference proteome</keyword>
<dbReference type="Pfam" id="PF08401">
    <property type="entry name" value="ArdcN"/>
    <property type="match status" value="1"/>
</dbReference>
<dbReference type="Pfam" id="PF18818">
    <property type="entry name" value="MPTase-PolyVal"/>
    <property type="match status" value="1"/>
</dbReference>
<dbReference type="InterPro" id="IPR006171">
    <property type="entry name" value="TOPRIM_dom"/>
</dbReference>
<dbReference type="EMBL" id="FNBX01000021">
    <property type="protein sequence ID" value="SDF97837.1"/>
    <property type="molecule type" value="Genomic_DNA"/>
</dbReference>